<keyword evidence="2" id="KW-1185">Reference proteome</keyword>
<protein>
    <submittedName>
        <fullName evidence="1">Uncharacterized protein</fullName>
    </submittedName>
</protein>
<organism evidence="1 2">
    <name type="scientific">Acetobacter conturbans</name>
    <dbReference type="NCBI Taxonomy" id="1737472"/>
    <lineage>
        <taxon>Bacteria</taxon>
        <taxon>Pseudomonadati</taxon>
        <taxon>Pseudomonadota</taxon>
        <taxon>Alphaproteobacteria</taxon>
        <taxon>Acetobacterales</taxon>
        <taxon>Acetobacteraceae</taxon>
        <taxon>Acetobacter</taxon>
    </lineage>
</organism>
<dbReference type="EMBL" id="WOSY01000004">
    <property type="protein sequence ID" value="NHN87997.1"/>
    <property type="molecule type" value="Genomic_DNA"/>
</dbReference>
<name>A0ABX0K1W3_9PROT</name>
<sequence length="432" mass="48330">MALSRALVPVRMDGVSDGPVATTFTLLFRPLWPIIIPATEWRKSAAAADHTIPDSLLDPLRIWILDCFPERALVRQLIQAGDGSGLPDRDPLEDSGWADPLERASELLWRRAAHVLSRPMPEAVLTEIAESSGLKTPTIEALLPSIQFVFAQARHFFPSRDEVGPVTCDGEELDTLLANAMNGGMTTWSFALMLLFASRTEIDLVLPAARAVAHTRPDAKLWLDRCDAVLAETFNLFEARCDRIDREIGLTEVTERKERRVLLWLEPAEQATISALIRFANRCSLHVLTAARLKASAARATRAQFMLLIEEDLQLAWPVAAWTDARMVAFEQGNRRFRQLALLGRMFTRFVDYRAALGQLVEHYAGDQVPGLTYTERMHAIEILEESSTASQPLTDYLALMPPPAYSKFSLRKTFSFTDTRVGRAYGPLVTE</sequence>
<comment type="caution">
    <text evidence="1">The sequence shown here is derived from an EMBL/GenBank/DDBJ whole genome shotgun (WGS) entry which is preliminary data.</text>
</comment>
<evidence type="ECO:0000313" key="1">
    <source>
        <dbReference type="EMBL" id="NHN87997.1"/>
    </source>
</evidence>
<accession>A0ABX0K1W3</accession>
<dbReference type="RefSeq" id="WP_173569305.1">
    <property type="nucleotide sequence ID" value="NZ_WOSY01000004.1"/>
</dbReference>
<reference evidence="1 2" key="1">
    <citation type="journal article" date="2020" name="Int. J. Syst. Evol. Microbiol.">
        <title>Novel acetic acid bacteria from cider fermentations: Acetobacter conturbans sp. nov. and Acetobacter fallax sp. nov.</title>
        <authorList>
            <person name="Sombolestani A.S."/>
            <person name="Cleenwerck I."/>
            <person name="Cnockaert M."/>
            <person name="Borremans W."/>
            <person name="Wieme A.D."/>
            <person name="De Vuyst L."/>
            <person name="Vandamme P."/>
        </authorList>
    </citation>
    <scope>NUCLEOTIDE SEQUENCE [LARGE SCALE GENOMIC DNA]</scope>
    <source>
        <strain evidence="1 2">LMG 1627</strain>
    </source>
</reference>
<dbReference type="Proteomes" id="UP000631653">
    <property type="component" value="Unassembled WGS sequence"/>
</dbReference>
<evidence type="ECO:0000313" key="2">
    <source>
        <dbReference type="Proteomes" id="UP000631653"/>
    </source>
</evidence>
<gene>
    <name evidence="1" type="ORF">GOB81_05055</name>
</gene>
<proteinExistence type="predicted"/>